<dbReference type="InterPro" id="IPR014001">
    <property type="entry name" value="Helicase_ATP-bd"/>
</dbReference>
<dbReference type="Gene3D" id="3.40.50.300">
    <property type="entry name" value="P-loop containing nucleotide triphosphate hydrolases"/>
    <property type="match status" value="1"/>
</dbReference>
<protein>
    <submittedName>
        <fullName evidence="7">Putative SWI/SNF-related matrix-associated actin-dependent regulator of chromatin subfamily A member 3-like 1</fullName>
    </submittedName>
</protein>
<evidence type="ECO:0000256" key="1">
    <source>
        <dbReference type="ARBA" id="ARBA00022741"/>
    </source>
</evidence>
<dbReference type="InterPro" id="IPR001650">
    <property type="entry name" value="Helicase_C-like"/>
</dbReference>
<keyword evidence="8" id="KW-1185">Reference proteome</keyword>
<dbReference type="SMART" id="SM00487">
    <property type="entry name" value="DEXDc"/>
    <property type="match status" value="1"/>
</dbReference>
<dbReference type="PANTHER" id="PTHR45626:SF52">
    <property type="entry name" value="SINGLE-STRANDED DNA-DEPENDENT ATPASE (EUROFUNG)"/>
    <property type="match status" value="1"/>
</dbReference>
<feature type="region of interest" description="Disordered" evidence="4">
    <location>
        <begin position="1"/>
        <end position="79"/>
    </location>
</feature>
<evidence type="ECO:0000256" key="3">
    <source>
        <dbReference type="ARBA" id="ARBA00022840"/>
    </source>
</evidence>
<dbReference type="Pfam" id="PF00271">
    <property type="entry name" value="Helicase_C"/>
    <property type="match status" value="1"/>
</dbReference>
<reference evidence="7 8" key="1">
    <citation type="submission" date="2018-05" db="EMBL/GenBank/DDBJ databases">
        <title>Whole genome sequencing for identification of molecular markers to develop diagnostic detection tools for the regulated plant pathogen Lachnellula willkommii.</title>
        <authorList>
            <person name="Giroux E."/>
            <person name="Bilodeau G."/>
        </authorList>
    </citation>
    <scope>NUCLEOTIDE SEQUENCE [LARGE SCALE GENOMIC DNA]</scope>
    <source>
        <strain evidence="7 8">CBS 203.66</strain>
    </source>
</reference>
<name>A0A8T9BGH8_9HELO</name>
<feature type="domain" description="Helicase ATP-binding" evidence="5">
    <location>
        <begin position="330"/>
        <end position="516"/>
    </location>
</feature>
<evidence type="ECO:0000259" key="6">
    <source>
        <dbReference type="PROSITE" id="PS51194"/>
    </source>
</evidence>
<accession>A0A8T9BGH8</accession>
<dbReference type="CDD" id="cd18793">
    <property type="entry name" value="SF2_C_SNF"/>
    <property type="match status" value="1"/>
</dbReference>
<dbReference type="Pfam" id="PF00176">
    <property type="entry name" value="SNF2-rel_dom"/>
    <property type="match status" value="1"/>
</dbReference>
<gene>
    <name evidence="7" type="ORF">LARI1_G004943</name>
</gene>
<dbReference type="CDD" id="cd18008">
    <property type="entry name" value="DEXDc_SHPRH-like"/>
    <property type="match status" value="1"/>
</dbReference>
<dbReference type="InterPro" id="IPR000330">
    <property type="entry name" value="SNF2_N"/>
</dbReference>
<dbReference type="InterPro" id="IPR027417">
    <property type="entry name" value="P-loop_NTPase"/>
</dbReference>
<dbReference type="InterPro" id="IPR049730">
    <property type="entry name" value="SNF2/RAD54-like_C"/>
</dbReference>
<evidence type="ECO:0000313" key="7">
    <source>
        <dbReference type="EMBL" id="TVY17569.1"/>
    </source>
</evidence>
<dbReference type="SMART" id="SM00490">
    <property type="entry name" value="HELICc"/>
    <property type="match status" value="1"/>
</dbReference>
<dbReference type="Gene3D" id="3.40.50.10810">
    <property type="entry name" value="Tandem AAA-ATPase domain"/>
    <property type="match status" value="1"/>
</dbReference>
<dbReference type="PROSITE" id="PS51194">
    <property type="entry name" value="HELICASE_CTER"/>
    <property type="match status" value="1"/>
</dbReference>
<feature type="compositionally biased region" description="Polar residues" evidence="4">
    <location>
        <begin position="64"/>
        <end position="79"/>
    </location>
</feature>
<dbReference type="EMBL" id="QGMF01000242">
    <property type="protein sequence ID" value="TVY17569.1"/>
    <property type="molecule type" value="Genomic_DNA"/>
</dbReference>
<evidence type="ECO:0000259" key="5">
    <source>
        <dbReference type="PROSITE" id="PS51192"/>
    </source>
</evidence>
<dbReference type="GO" id="GO:0006281">
    <property type="term" value="P:DNA repair"/>
    <property type="evidence" value="ECO:0007669"/>
    <property type="project" value="TreeGrafter"/>
</dbReference>
<feature type="domain" description="Helicase C-terminal" evidence="6">
    <location>
        <begin position="778"/>
        <end position="922"/>
    </location>
</feature>
<dbReference type="OrthoDB" id="448448at2759"/>
<dbReference type="SUPFAM" id="SSF52540">
    <property type="entry name" value="P-loop containing nucleoside triphosphate hydrolases"/>
    <property type="match status" value="2"/>
</dbReference>
<sequence>MSQDSPRPRKRRRVQEYDALPSPLDSHTNTPSSRSTGDVPDEGQSADTDWRAITHGPPAGEDPNATTTQNEPESKENPSLCQTELACFGMIKDIVVELSKSQSVEPGGIIPVTLGEPNTLLRDGGKGVLAKLAQRTATILRNLMTQCTLQLFCLARLRQGRGNTGGSGDHAHKGKRQPRTSVTLCVNVYGPPEMGEGVGDFFKESGLHLQDPMHCDRDVVYCNPHLLFVDGELVTTLSLAAPFTAPDIQQVDDKPDLFELLRNEQPLVEAETPAALATSLFSHQKQALTFMLRREAGWNFTEANKDIWEKERESTGRILYTNTITGHQQDHEPPGFRGGLLADQMGLGKSLSMIALIAASPFHPLNETVTSPRTTLAPVKTTLLVVPSPLLRTWKYQLMSHTKPGAITSYIYHGNHKRKIALQGQFDVVITTFKTLALQWEGARKIKHSDSPTDSLLSVLWHRVILDEAHVIQNRKTSIARACSALNATNRWALTGTPIQNRLTNLASIFEFLKVYPFSDPKLFDAEITQPWLYGDQQGVLRLKTLVNYVTLCRTKSVVNLPRRFDQIHRLDFSSSEQEIYDAAKIRTADMLDDAIMNGSERRGLYLNALQWLNALRLICNHGVLESRRGQVLTEKAGDDDKEEWNEKKAQEAFQEMLCAGAAICSSCTANLSESYETPGQDSSHVGPLRLLSCLQLLCDTCFQENSEQLCCPACPSDLRCSTIEVSVFEDAAAFSPACSPRKSISDADMPIKLKALVKNLEDTRDSKRYVPEKYPSGLPSNVEFSSVVFSYWRLTLDFVENALDAASVSYTRLDGKMSAEKRTNALLQFQQDPDIQVILVSITCGGAGLDLTAASRAYLLEPQWNPMIEEQAMCRIYRMGQKKDVTTIRYRIRDSFEENVVAIQDRKKDLASLTFSKERLSENDIGPGRLQYLRSVLG</sequence>
<comment type="caution">
    <text evidence="7">The sequence shown here is derived from an EMBL/GenBank/DDBJ whole genome shotgun (WGS) entry which is preliminary data.</text>
</comment>
<proteinExistence type="predicted"/>
<dbReference type="Proteomes" id="UP000469559">
    <property type="component" value="Unassembled WGS sequence"/>
</dbReference>
<dbReference type="GO" id="GO:0016787">
    <property type="term" value="F:hydrolase activity"/>
    <property type="evidence" value="ECO:0007669"/>
    <property type="project" value="UniProtKB-KW"/>
</dbReference>
<keyword evidence="2" id="KW-0378">Hydrolase</keyword>
<dbReference type="PROSITE" id="PS51192">
    <property type="entry name" value="HELICASE_ATP_BIND_1"/>
    <property type="match status" value="1"/>
</dbReference>
<organism evidence="7 8">
    <name type="scientific">Lachnellula arida</name>
    <dbReference type="NCBI Taxonomy" id="1316785"/>
    <lineage>
        <taxon>Eukaryota</taxon>
        <taxon>Fungi</taxon>
        <taxon>Dikarya</taxon>
        <taxon>Ascomycota</taxon>
        <taxon>Pezizomycotina</taxon>
        <taxon>Leotiomycetes</taxon>
        <taxon>Helotiales</taxon>
        <taxon>Lachnaceae</taxon>
        <taxon>Lachnellula</taxon>
    </lineage>
</organism>
<dbReference type="GO" id="GO:0005634">
    <property type="term" value="C:nucleus"/>
    <property type="evidence" value="ECO:0007669"/>
    <property type="project" value="TreeGrafter"/>
</dbReference>
<dbReference type="InterPro" id="IPR038718">
    <property type="entry name" value="SNF2-like_sf"/>
</dbReference>
<dbReference type="InterPro" id="IPR050628">
    <property type="entry name" value="SNF2_RAD54_helicase_TF"/>
</dbReference>
<dbReference type="GO" id="GO:0005524">
    <property type="term" value="F:ATP binding"/>
    <property type="evidence" value="ECO:0007669"/>
    <property type="project" value="UniProtKB-KW"/>
</dbReference>
<keyword evidence="1" id="KW-0547">Nucleotide-binding</keyword>
<evidence type="ECO:0000256" key="2">
    <source>
        <dbReference type="ARBA" id="ARBA00022801"/>
    </source>
</evidence>
<dbReference type="AlphaFoldDB" id="A0A8T9BGH8"/>
<evidence type="ECO:0000256" key="4">
    <source>
        <dbReference type="SAM" id="MobiDB-lite"/>
    </source>
</evidence>
<feature type="compositionally biased region" description="Polar residues" evidence="4">
    <location>
        <begin position="25"/>
        <end position="36"/>
    </location>
</feature>
<evidence type="ECO:0000313" key="8">
    <source>
        <dbReference type="Proteomes" id="UP000469559"/>
    </source>
</evidence>
<dbReference type="GO" id="GO:0008094">
    <property type="term" value="F:ATP-dependent activity, acting on DNA"/>
    <property type="evidence" value="ECO:0007669"/>
    <property type="project" value="TreeGrafter"/>
</dbReference>
<dbReference type="PANTHER" id="PTHR45626">
    <property type="entry name" value="TRANSCRIPTION TERMINATION FACTOR 2-RELATED"/>
    <property type="match status" value="1"/>
</dbReference>
<keyword evidence="3" id="KW-0067">ATP-binding</keyword>